<feature type="transmembrane region" description="Helical" evidence="5">
    <location>
        <begin position="104"/>
        <end position="124"/>
    </location>
</feature>
<dbReference type="Proteomes" id="UP000582659">
    <property type="component" value="Unassembled WGS sequence"/>
</dbReference>
<dbReference type="EMBL" id="CAJFDI010000005">
    <property type="protein sequence ID" value="CAD5231262.1"/>
    <property type="molecule type" value="Genomic_DNA"/>
</dbReference>
<evidence type="ECO:0000256" key="5">
    <source>
        <dbReference type="SAM" id="Phobius"/>
    </source>
</evidence>
<accession>A0A7I8X5F5</accession>
<keyword evidence="2 5" id="KW-0812">Transmembrane</keyword>
<evidence type="ECO:0000256" key="1">
    <source>
        <dbReference type="ARBA" id="ARBA00004141"/>
    </source>
</evidence>
<dbReference type="InterPro" id="IPR052860">
    <property type="entry name" value="NRL-GPCR1"/>
</dbReference>
<keyword evidence="4 5" id="KW-0472">Membrane</keyword>
<organism evidence="6 7">
    <name type="scientific">Bursaphelenchus xylophilus</name>
    <name type="common">Pinewood nematode worm</name>
    <name type="synonym">Aphelenchoides xylophilus</name>
    <dbReference type="NCBI Taxonomy" id="6326"/>
    <lineage>
        <taxon>Eukaryota</taxon>
        <taxon>Metazoa</taxon>
        <taxon>Ecdysozoa</taxon>
        <taxon>Nematoda</taxon>
        <taxon>Chromadorea</taxon>
        <taxon>Rhabditida</taxon>
        <taxon>Tylenchina</taxon>
        <taxon>Tylenchomorpha</taxon>
        <taxon>Aphelenchoidea</taxon>
        <taxon>Aphelenchoididae</taxon>
        <taxon>Bursaphelenchus</taxon>
    </lineage>
</organism>
<dbReference type="Pfam" id="PF10292">
    <property type="entry name" value="7TM_GPCR_Srab"/>
    <property type="match status" value="1"/>
</dbReference>
<reference evidence="6" key="1">
    <citation type="submission" date="2020-09" db="EMBL/GenBank/DDBJ databases">
        <authorList>
            <person name="Kikuchi T."/>
        </authorList>
    </citation>
    <scope>NUCLEOTIDE SEQUENCE</scope>
    <source>
        <strain evidence="6">Ka4C1</strain>
    </source>
</reference>
<evidence type="ECO:0000313" key="6">
    <source>
        <dbReference type="EMBL" id="CAD5231262.1"/>
    </source>
</evidence>
<keyword evidence="3 5" id="KW-1133">Transmembrane helix</keyword>
<evidence type="ECO:0000256" key="3">
    <source>
        <dbReference type="ARBA" id="ARBA00022989"/>
    </source>
</evidence>
<dbReference type="SMR" id="A0A7I8X5F5"/>
<name>A0A7I8X5F5_BURXY</name>
<comment type="caution">
    <text evidence="6">The sequence shown here is derived from an EMBL/GenBank/DDBJ whole genome shotgun (WGS) entry which is preliminary data.</text>
</comment>
<feature type="transmembrane region" description="Helical" evidence="5">
    <location>
        <begin position="60"/>
        <end position="84"/>
    </location>
</feature>
<evidence type="ECO:0000313" key="7">
    <source>
        <dbReference type="Proteomes" id="UP000659654"/>
    </source>
</evidence>
<evidence type="ECO:0000256" key="4">
    <source>
        <dbReference type="ARBA" id="ARBA00023136"/>
    </source>
</evidence>
<dbReference type="GO" id="GO:0016020">
    <property type="term" value="C:membrane"/>
    <property type="evidence" value="ECO:0007669"/>
    <property type="project" value="UniProtKB-SubCell"/>
</dbReference>
<sequence length="288" mass="33039">MLQNCTLDYENLQSIAEYSNLEQFAEYFYYSYQLFGIFNFFVNVYFIIRVAATTAIHVNFRINVCSTALSYELMHFTMPIGRMYYQATKDVKDRFFVNVKCSMIAWISNCAAISCAVSMFMLALERQIAYVWVNVYEHKPKTLGCMLVTVVIIQSLLVGTICWYVFSINFDNFDFENSCTGCVTTDLHWEWEFLGYAFAAVTCICGAIWLFFLKRRTSRNHLNRLTLESLSARYQATENSLTTSSISMSMFLYTIQALIGAALGGYRGSIVKKYGENTIISKFLAQVG</sequence>
<dbReference type="OrthoDB" id="5888952at2759"/>
<comment type="subcellular location">
    <subcellularLocation>
        <location evidence="1">Membrane</location>
        <topology evidence="1">Multi-pass membrane protein</topology>
    </subcellularLocation>
</comment>
<dbReference type="InterPro" id="IPR019408">
    <property type="entry name" value="7TM_GPCR_serpentine_rcpt_Srab"/>
</dbReference>
<dbReference type="PANTHER" id="PTHR47521">
    <property type="entry name" value="SERPENTINE RECEPTOR, CLASS E (EPSILON)-RELATED"/>
    <property type="match status" value="1"/>
</dbReference>
<feature type="transmembrane region" description="Helical" evidence="5">
    <location>
        <begin position="193"/>
        <end position="213"/>
    </location>
</feature>
<proteinExistence type="predicted"/>
<dbReference type="Proteomes" id="UP000659654">
    <property type="component" value="Unassembled WGS sequence"/>
</dbReference>
<feature type="transmembrane region" description="Helical" evidence="5">
    <location>
        <begin position="145"/>
        <end position="166"/>
    </location>
</feature>
<protein>
    <submittedName>
        <fullName evidence="6">(pine wood nematode) hypothetical protein</fullName>
    </submittedName>
</protein>
<keyword evidence="7" id="KW-1185">Reference proteome</keyword>
<feature type="transmembrane region" description="Helical" evidence="5">
    <location>
        <begin position="27"/>
        <end position="48"/>
    </location>
</feature>
<dbReference type="EMBL" id="CAJFCV020000005">
    <property type="protein sequence ID" value="CAG9122417.1"/>
    <property type="molecule type" value="Genomic_DNA"/>
</dbReference>
<dbReference type="AlphaFoldDB" id="A0A7I8X5F5"/>
<gene>
    <name evidence="6" type="ORF">BXYJ_LOCUS11393</name>
</gene>
<evidence type="ECO:0000256" key="2">
    <source>
        <dbReference type="ARBA" id="ARBA00022692"/>
    </source>
</evidence>